<dbReference type="Proteomes" id="UP001175000">
    <property type="component" value="Unassembled WGS sequence"/>
</dbReference>
<dbReference type="GO" id="GO:0000964">
    <property type="term" value="P:mitochondrial RNA 5'-end processing"/>
    <property type="evidence" value="ECO:0007669"/>
    <property type="project" value="TreeGrafter"/>
</dbReference>
<reference evidence="1" key="1">
    <citation type="submission" date="2023-06" db="EMBL/GenBank/DDBJ databases">
        <title>Genome-scale phylogeny and comparative genomics of the fungal order Sordariales.</title>
        <authorList>
            <consortium name="Lawrence Berkeley National Laboratory"/>
            <person name="Hensen N."/>
            <person name="Bonometti L."/>
            <person name="Westerberg I."/>
            <person name="Brannstrom I.O."/>
            <person name="Guillou S."/>
            <person name="Cros-Aarteil S."/>
            <person name="Calhoun S."/>
            <person name="Haridas S."/>
            <person name="Kuo A."/>
            <person name="Mondo S."/>
            <person name="Pangilinan J."/>
            <person name="Riley R."/>
            <person name="Labutti K."/>
            <person name="Andreopoulos B."/>
            <person name="Lipzen A."/>
            <person name="Chen C."/>
            <person name="Yanf M."/>
            <person name="Daum C."/>
            <person name="Ng V."/>
            <person name="Clum A."/>
            <person name="Steindorff A."/>
            <person name="Ohm R."/>
            <person name="Martin F."/>
            <person name="Silar P."/>
            <person name="Natvig D."/>
            <person name="Lalanne C."/>
            <person name="Gautier V."/>
            <person name="Ament-Velasquez S.L."/>
            <person name="Kruys A."/>
            <person name="Hutchinson M.I."/>
            <person name="Powell A.J."/>
            <person name="Barry K."/>
            <person name="Miller A.N."/>
            <person name="Grigoriev I.V."/>
            <person name="Debuchy R."/>
            <person name="Gladieux P."/>
            <person name="Thoren M.H."/>
            <person name="Johannesson H."/>
        </authorList>
    </citation>
    <scope>NUCLEOTIDE SEQUENCE</scope>
    <source>
        <strain evidence="1">CBS 606.72</strain>
    </source>
</reference>
<evidence type="ECO:0000313" key="1">
    <source>
        <dbReference type="EMBL" id="KAK0619327.1"/>
    </source>
</evidence>
<feature type="non-terminal residue" evidence="1">
    <location>
        <position position="1"/>
    </location>
</feature>
<proteinExistence type="predicted"/>
<keyword evidence="2" id="KW-1185">Reference proteome</keyword>
<dbReference type="GO" id="GO:0005740">
    <property type="term" value="C:mitochondrial envelope"/>
    <property type="evidence" value="ECO:0007669"/>
    <property type="project" value="TreeGrafter"/>
</dbReference>
<dbReference type="Pfam" id="PF08634">
    <property type="entry name" value="Pet127"/>
    <property type="match status" value="1"/>
</dbReference>
<dbReference type="PANTHER" id="PTHR31014">
    <property type="entry name" value="MITOCHONDRIAL TRANSLATION SYSTEM COMPONENT PET127-RELATED"/>
    <property type="match status" value="1"/>
</dbReference>
<organism evidence="1 2">
    <name type="scientific">Immersiella caudata</name>
    <dbReference type="NCBI Taxonomy" id="314043"/>
    <lineage>
        <taxon>Eukaryota</taxon>
        <taxon>Fungi</taxon>
        <taxon>Dikarya</taxon>
        <taxon>Ascomycota</taxon>
        <taxon>Pezizomycotina</taxon>
        <taxon>Sordariomycetes</taxon>
        <taxon>Sordariomycetidae</taxon>
        <taxon>Sordariales</taxon>
        <taxon>Lasiosphaeriaceae</taxon>
        <taxon>Immersiella</taxon>
    </lineage>
</organism>
<evidence type="ECO:0000313" key="2">
    <source>
        <dbReference type="Proteomes" id="UP001175000"/>
    </source>
</evidence>
<accession>A0AA40BZB9</accession>
<gene>
    <name evidence="1" type="ORF">B0T14DRAFT_413922</name>
</gene>
<feature type="non-terminal residue" evidence="1">
    <location>
        <position position="571"/>
    </location>
</feature>
<dbReference type="PANTHER" id="PTHR31014:SF0">
    <property type="entry name" value="MITOCHONDRIAL TRANSLATION SYSTEM COMPONENT PET127-RELATED"/>
    <property type="match status" value="1"/>
</dbReference>
<sequence>PGLKYGLERALFNPGVYHFQDPESKVFNFDPYLAQIMPAEEFDFDALRKYVTSSKDTTLLDLTVKHGKKYTGSTSSMTSALAHFHYLLSGFRPLNYEMLSHGFMSTVQVSNQVTRFNRGPVGTFLHWKDGAYAIDADKEFDSETVLSQLGRSMEKLLTLDKEDYEKYRKSNAEKLSNGAPDEEAFHYSSMGDFLMRSQLDALDRRLPGSGMFDLKTRAVVSIRMNVHNYKQGQDYEIRHRFGEWESFEREYYDMIRAAFLKYSLQARMGRMTGIFVAFHNTKRIFGFQYIPLSEMDCAIHGAKHYQLGDGEFRASIHLLNAVLDKATARFPQRTLRLFFEARPTDPPFLYVFARPVTDEEVARVQKDEQDRAERIVQKMEENTVTDEETAEVQKDAQDQAAELAQEVEAKVVMDEEVAEAQQKMYDETDAAVQEMEIHEHAELPPPTEDGELPPTEDEELLGLIVSVRHKINGVDVDRPNNLHHSDVWDIDYSIKEMPLKTARHRYESMRKRRVEMYSLNRKKEGGDEWFTRFRKTLRSYSEKGAGYRKVHMRRAMKRPVHVLGFKKALHP</sequence>
<comment type="caution">
    <text evidence="1">The sequence shown here is derived from an EMBL/GenBank/DDBJ whole genome shotgun (WGS) entry which is preliminary data.</text>
</comment>
<dbReference type="EMBL" id="JAULSU010000004">
    <property type="protein sequence ID" value="KAK0619327.1"/>
    <property type="molecule type" value="Genomic_DNA"/>
</dbReference>
<dbReference type="InterPro" id="IPR013943">
    <property type="entry name" value="Pet127"/>
</dbReference>
<dbReference type="AlphaFoldDB" id="A0AA40BZB9"/>
<protein>
    <submittedName>
        <fullName evidence="1">Mitochondrial protein Pet127-domain-containing protein</fullName>
    </submittedName>
</protein>
<name>A0AA40BZB9_9PEZI</name>